<evidence type="ECO:0000313" key="2">
    <source>
        <dbReference type="Proteomes" id="UP000430345"/>
    </source>
</evidence>
<gene>
    <name evidence="1" type="ORF">GBZ86_02010</name>
</gene>
<comment type="caution">
    <text evidence="1">The sequence shown here is derived from an EMBL/GenBank/DDBJ whole genome shotgun (WGS) entry which is preliminary data.</text>
</comment>
<accession>A0A6I1MIN1</accession>
<protein>
    <recommendedName>
        <fullName evidence="3">TATA-box binding</fullName>
    </recommendedName>
</protein>
<sequence>MKKLILMFIFLIIFSLIICQSNIYNEVDVYKNIEVNLCDIEEKGIRLEYTSKKSINEIITIINNSLIVENICFGKEYIKNNESYIFQNLKEKKNLKLIINKEKSGFRVIIEIIDEEGIIDINKVKNLLEKLADDTITDKRYFTYIKGKLKNDKGYENNINELFNTIGRTYIKNTETIPINSGITGTINLKDEDKFNYSIISYTTDTYLIIGSPVIFTTY</sequence>
<dbReference type="OrthoDB" id="1934444at2"/>
<proteinExistence type="predicted"/>
<evidence type="ECO:0008006" key="3">
    <source>
        <dbReference type="Google" id="ProtNLM"/>
    </source>
</evidence>
<dbReference type="RefSeq" id="WP_152887259.1">
    <property type="nucleotide sequence ID" value="NZ_WHJC01000011.1"/>
</dbReference>
<keyword evidence="2" id="KW-1185">Reference proteome</keyword>
<organism evidence="1 2">
    <name type="scientific">Clostridium tarantellae</name>
    <dbReference type="NCBI Taxonomy" id="39493"/>
    <lineage>
        <taxon>Bacteria</taxon>
        <taxon>Bacillati</taxon>
        <taxon>Bacillota</taxon>
        <taxon>Clostridia</taxon>
        <taxon>Eubacteriales</taxon>
        <taxon>Clostridiaceae</taxon>
        <taxon>Clostridium</taxon>
    </lineage>
</organism>
<name>A0A6I1MIN1_9CLOT</name>
<evidence type="ECO:0000313" key="1">
    <source>
        <dbReference type="EMBL" id="MPQ42543.1"/>
    </source>
</evidence>
<dbReference type="Proteomes" id="UP000430345">
    <property type="component" value="Unassembled WGS sequence"/>
</dbReference>
<reference evidence="1 2" key="1">
    <citation type="submission" date="2019-10" db="EMBL/GenBank/DDBJ databases">
        <title>The Genome Sequence of Clostridium tarantellae Isolated from Fish Brain.</title>
        <authorList>
            <person name="Bano L."/>
            <person name="Kiel M."/>
            <person name="Sales G."/>
            <person name="Doxey A.C."/>
            <person name="Mansfield M.J."/>
            <person name="Schiavone M."/>
            <person name="Rossetto O."/>
            <person name="Pirazzini M."/>
            <person name="Dobrindt U."/>
            <person name="Montecucco C."/>
        </authorList>
    </citation>
    <scope>NUCLEOTIDE SEQUENCE [LARGE SCALE GENOMIC DNA]</scope>
    <source>
        <strain evidence="1 2">DSM 3997</strain>
    </source>
</reference>
<dbReference type="AlphaFoldDB" id="A0A6I1MIN1"/>
<dbReference type="EMBL" id="WHJC01000011">
    <property type="protein sequence ID" value="MPQ42543.1"/>
    <property type="molecule type" value="Genomic_DNA"/>
</dbReference>